<accession>A0A3M7Q1Z6</accession>
<dbReference type="Proteomes" id="UP000276133">
    <property type="component" value="Unassembled WGS sequence"/>
</dbReference>
<proteinExistence type="predicted"/>
<protein>
    <submittedName>
        <fullName evidence="1">Uncharacterized protein</fullName>
    </submittedName>
</protein>
<sequence>MRLIQFVSLSDSGTVQCDIKLKSLQIENHFSPKFTNLKKEKINLKLSCSKYPLFSGIQKTIKPLPIVTGLI</sequence>
<evidence type="ECO:0000313" key="1">
    <source>
        <dbReference type="EMBL" id="RNA05001.1"/>
    </source>
</evidence>
<dbReference type="EMBL" id="REGN01007898">
    <property type="protein sequence ID" value="RNA05001.1"/>
    <property type="molecule type" value="Genomic_DNA"/>
</dbReference>
<gene>
    <name evidence="1" type="ORF">BpHYR1_002347</name>
</gene>
<name>A0A3M7Q1Z6_BRAPC</name>
<dbReference type="AlphaFoldDB" id="A0A3M7Q1Z6"/>
<organism evidence="1 2">
    <name type="scientific">Brachionus plicatilis</name>
    <name type="common">Marine rotifer</name>
    <name type="synonym">Brachionus muelleri</name>
    <dbReference type="NCBI Taxonomy" id="10195"/>
    <lineage>
        <taxon>Eukaryota</taxon>
        <taxon>Metazoa</taxon>
        <taxon>Spiralia</taxon>
        <taxon>Gnathifera</taxon>
        <taxon>Rotifera</taxon>
        <taxon>Eurotatoria</taxon>
        <taxon>Monogononta</taxon>
        <taxon>Pseudotrocha</taxon>
        <taxon>Ploima</taxon>
        <taxon>Brachionidae</taxon>
        <taxon>Brachionus</taxon>
    </lineage>
</organism>
<comment type="caution">
    <text evidence="1">The sequence shown here is derived from an EMBL/GenBank/DDBJ whole genome shotgun (WGS) entry which is preliminary data.</text>
</comment>
<evidence type="ECO:0000313" key="2">
    <source>
        <dbReference type="Proteomes" id="UP000276133"/>
    </source>
</evidence>
<reference evidence="1 2" key="1">
    <citation type="journal article" date="2018" name="Sci. Rep.">
        <title>Genomic signatures of local adaptation to the degree of environmental predictability in rotifers.</title>
        <authorList>
            <person name="Franch-Gras L."/>
            <person name="Hahn C."/>
            <person name="Garcia-Roger E.M."/>
            <person name="Carmona M.J."/>
            <person name="Serra M."/>
            <person name="Gomez A."/>
        </authorList>
    </citation>
    <scope>NUCLEOTIDE SEQUENCE [LARGE SCALE GENOMIC DNA]</scope>
    <source>
        <strain evidence="1">HYR1</strain>
    </source>
</reference>
<keyword evidence="2" id="KW-1185">Reference proteome</keyword>